<evidence type="ECO:0000313" key="4">
    <source>
        <dbReference type="EMBL" id="MBN9671123.1"/>
    </source>
</evidence>
<name>A0A939EFC4_9HYPH</name>
<dbReference type="InterPro" id="IPR003680">
    <property type="entry name" value="Flavodoxin_fold"/>
</dbReference>
<dbReference type="RefSeq" id="WP_207140976.1">
    <property type="nucleotide sequence ID" value="NZ_JAEKJZ010000002.1"/>
</dbReference>
<evidence type="ECO:0000256" key="2">
    <source>
        <dbReference type="ARBA" id="ARBA00023002"/>
    </source>
</evidence>
<keyword evidence="2" id="KW-0560">Oxidoreductase</keyword>
<dbReference type="InterPro" id="IPR051545">
    <property type="entry name" value="NAD(P)H_dehydrogenase_qn"/>
</dbReference>
<dbReference type="PANTHER" id="PTHR10204">
    <property type="entry name" value="NAD P H OXIDOREDUCTASE-RELATED"/>
    <property type="match status" value="1"/>
</dbReference>
<reference evidence="4" key="1">
    <citation type="submission" date="2020-12" db="EMBL/GenBank/DDBJ databases">
        <title>Oil enriched cultivation method for isolating marine PHA-producing bacteria.</title>
        <authorList>
            <person name="Zheng W."/>
            <person name="Yu S."/>
            <person name="Huang Y."/>
        </authorList>
    </citation>
    <scope>NUCLEOTIDE SEQUENCE</scope>
    <source>
        <strain evidence="4">SY-2-12</strain>
    </source>
</reference>
<evidence type="ECO:0000313" key="5">
    <source>
        <dbReference type="Proteomes" id="UP000664096"/>
    </source>
</evidence>
<dbReference type="Pfam" id="PF02525">
    <property type="entry name" value="Flavodoxin_2"/>
    <property type="match status" value="1"/>
</dbReference>
<dbReference type="PANTHER" id="PTHR10204:SF34">
    <property type="entry name" value="NAD(P)H DEHYDROGENASE [QUINONE] 1 ISOFORM 1"/>
    <property type="match status" value="1"/>
</dbReference>
<dbReference type="GO" id="GO:0005829">
    <property type="term" value="C:cytosol"/>
    <property type="evidence" value="ECO:0007669"/>
    <property type="project" value="TreeGrafter"/>
</dbReference>
<dbReference type="AlphaFoldDB" id="A0A939EFC4"/>
<dbReference type="Gene3D" id="3.40.50.360">
    <property type="match status" value="1"/>
</dbReference>
<dbReference type="GO" id="GO:0003955">
    <property type="term" value="F:NAD(P)H dehydrogenase (quinone) activity"/>
    <property type="evidence" value="ECO:0007669"/>
    <property type="project" value="TreeGrafter"/>
</dbReference>
<dbReference type="SUPFAM" id="SSF52218">
    <property type="entry name" value="Flavoproteins"/>
    <property type="match status" value="1"/>
</dbReference>
<dbReference type="EMBL" id="JAEKJZ010000002">
    <property type="protein sequence ID" value="MBN9671123.1"/>
    <property type="molecule type" value="Genomic_DNA"/>
</dbReference>
<organism evidence="4 5">
    <name type="scientific">Roseibium aggregatum</name>
    <dbReference type="NCBI Taxonomy" id="187304"/>
    <lineage>
        <taxon>Bacteria</taxon>
        <taxon>Pseudomonadati</taxon>
        <taxon>Pseudomonadota</taxon>
        <taxon>Alphaproteobacteria</taxon>
        <taxon>Hyphomicrobiales</taxon>
        <taxon>Stappiaceae</taxon>
        <taxon>Roseibium</taxon>
    </lineage>
</organism>
<evidence type="ECO:0000256" key="1">
    <source>
        <dbReference type="ARBA" id="ARBA00006252"/>
    </source>
</evidence>
<comment type="similarity">
    <text evidence="1">Belongs to the NAD(P)H dehydrogenase (quinone) family.</text>
</comment>
<sequence length="193" mass="21508">MTRILILDGHPAIGSFCGALGNEYARNAESNGHEVRSRHLGDMRFDPDFGTSDFSKAPALEPDLEALWQDIVWCEHIVIAYPLWWGGHPAKLKGLFDRILLPGKAFKYIKGKALPEKLLQGRTAEVLVTADTPGWIFRWIYGAGTRKQTEKQILAFCGFKPKGYHLFSPILGSDDTARGKMLRRAGELGRKAA</sequence>
<dbReference type="Proteomes" id="UP000664096">
    <property type="component" value="Unassembled WGS sequence"/>
</dbReference>
<accession>A0A939EFC4</accession>
<comment type="caution">
    <text evidence="4">The sequence shown here is derived from an EMBL/GenBank/DDBJ whole genome shotgun (WGS) entry which is preliminary data.</text>
</comment>
<dbReference type="InterPro" id="IPR029039">
    <property type="entry name" value="Flavoprotein-like_sf"/>
</dbReference>
<evidence type="ECO:0000259" key="3">
    <source>
        <dbReference type="Pfam" id="PF02525"/>
    </source>
</evidence>
<protein>
    <submittedName>
        <fullName evidence="4">NAD(P)H-dependent oxidoreductase</fullName>
    </submittedName>
</protein>
<gene>
    <name evidence="4" type="ORF">JF539_12330</name>
</gene>
<feature type="domain" description="Flavodoxin-like fold" evidence="3">
    <location>
        <begin position="3"/>
        <end position="179"/>
    </location>
</feature>
<proteinExistence type="inferred from homology"/>